<proteinExistence type="predicted"/>
<evidence type="ECO:0000313" key="5">
    <source>
        <dbReference type="Proteomes" id="UP000694910"/>
    </source>
</evidence>
<feature type="transmembrane region" description="Helical" evidence="3">
    <location>
        <begin position="784"/>
        <end position="803"/>
    </location>
</feature>
<dbReference type="InterPro" id="IPR000253">
    <property type="entry name" value="FHA_dom"/>
</dbReference>
<dbReference type="GeneID" id="101393760"/>
<dbReference type="RefSeq" id="XP_004419910.1">
    <property type="nucleotide sequence ID" value="XM_004419853.2"/>
</dbReference>
<evidence type="ECO:0000256" key="2">
    <source>
        <dbReference type="SAM" id="MobiDB-lite"/>
    </source>
</evidence>
<sequence>MPSALAIFTCRPNSHPFQERHVYLDEPIKIGRSVARCRPAQNNATFDCKVLSRNHALVWFDHKTGKFYLQDTKSSNGTFINSQRLSRGSEESPPCEILSGDIIQFGVDVTENTRKVTHGCIVSTIKLFLPDGMEARLRSDVIHAPLPSPVDKVAANTPSMYSQELFQLSQYLQEALHREQMLEQKLATLQRLLAITQEASDTSWQALIDEDRLLSRLEVMGNQLQACSKNQTEDSLRKELIALQEDKHNYETTAKESLRRVLQEKIDVVRKLSEVERSLSNTEDECTHLKEMNERTQEELRELANKYNGAVNEIKDLSDKLKVAEGKQEEIQQKGQAEKKELQHKIDEMEEKEQELQAKIEALQADNDFTNERLTALQEHLLSKSGGDCTFIHQFIECQKRLIVEGHLTKVVEETKLSKESQARAKESDLSDTLSPSKEKSSDDTTDAQMDEQDLNEPLAKVSLLKDDLQGAQSEIEAKQEIQHLRKELIEAQELARASKQKCFELQALLEEERKAYRNQVEESTKQIQVLQAQLQRLHINIENLREEKDREITSTRDELLSARDEILLLHQAAEKAASERDTDIASLQEELKKVRAELERWRKAASEYEKEITSLQNSFQLRCQQREDQQREEARRLQGELEKLRKEWNVLETECRSLKKENVLLSSELQRQEKELHNSQKQSLELTSDLSILQMTRKELENQVGSLKEQHLRDSADLKTLLSKAENQAKDVQKEYEKTQTVLSELKLKFEMTEQEKQSITDELKQCKDNLKLLREKGNNKPWPWMPMLAALVAVTAIVLYVPGLARASP</sequence>
<dbReference type="PROSITE" id="PS50006">
    <property type="entry name" value="FHA_DOMAIN"/>
    <property type="match status" value="1"/>
</dbReference>
<keyword evidence="5" id="KW-1185">Reference proteome</keyword>
<feature type="coiled-coil region" evidence="1">
    <location>
        <begin position="462"/>
        <end position="778"/>
    </location>
</feature>
<feature type="coiled-coil region" evidence="1">
    <location>
        <begin position="172"/>
        <end position="199"/>
    </location>
</feature>
<feature type="domain" description="FHA" evidence="4">
    <location>
        <begin position="28"/>
        <end position="85"/>
    </location>
</feature>
<evidence type="ECO:0000256" key="1">
    <source>
        <dbReference type="SAM" id="Coils"/>
    </source>
</evidence>
<protein>
    <submittedName>
        <fullName evidence="6">Sarcolemmal membrane-associated protein isoform X11</fullName>
    </submittedName>
</protein>
<dbReference type="PANTHER" id="PTHR15715">
    <property type="entry name" value="CENTROSOMAL PROTEIN OF 170 KDA"/>
    <property type="match status" value="1"/>
</dbReference>
<name>A0ABM0H5D3_CERSS</name>
<keyword evidence="3" id="KW-0812">Transmembrane</keyword>
<evidence type="ECO:0000259" key="4">
    <source>
        <dbReference type="PROSITE" id="PS50006"/>
    </source>
</evidence>
<dbReference type="Proteomes" id="UP000694910">
    <property type="component" value="Unplaced"/>
</dbReference>
<feature type="region of interest" description="Disordered" evidence="2">
    <location>
        <begin position="416"/>
        <end position="450"/>
    </location>
</feature>
<dbReference type="Gene3D" id="2.60.200.20">
    <property type="match status" value="1"/>
</dbReference>
<dbReference type="InterPro" id="IPR008984">
    <property type="entry name" value="SMAD_FHA_dom_sf"/>
</dbReference>
<keyword evidence="3" id="KW-1133">Transmembrane helix</keyword>
<evidence type="ECO:0000256" key="3">
    <source>
        <dbReference type="SAM" id="Phobius"/>
    </source>
</evidence>
<feature type="compositionally biased region" description="Basic and acidic residues" evidence="2">
    <location>
        <begin position="416"/>
        <end position="429"/>
    </location>
</feature>
<dbReference type="Pfam" id="PF00498">
    <property type="entry name" value="FHA"/>
    <property type="match status" value="1"/>
</dbReference>
<feature type="coiled-coil region" evidence="1">
    <location>
        <begin position="233"/>
        <end position="380"/>
    </location>
</feature>
<dbReference type="SMART" id="SM00240">
    <property type="entry name" value="FHA"/>
    <property type="match status" value="1"/>
</dbReference>
<dbReference type="InterPro" id="IPR051176">
    <property type="entry name" value="Cent_Immune-Sig_Mod"/>
</dbReference>
<keyword evidence="3" id="KW-0472">Membrane</keyword>
<evidence type="ECO:0000313" key="6">
    <source>
        <dbReference type="RefSeq" id="XP_004419910.1"/>
    </source>
</evidence>
<gene>
    <name evidence="6" type="primary">LOC101393760</name>
</gene>
<reference evidence="6" key="1">
    <citation type="submission" date="2025-08" db="UniProtKB">
        <authorList>
            <consortium name="RefSeq"/>
        </authorList>
    </citation>
    <scope>IDENTIFICATION</scope>
</reference>
<dbReference type="CDD" id="cd22679">
    <property type="entry name" value="FHA_SLMAP"/>
    <property type="match status" value="1"/>
</dbReference>
<dbReference type="SUPFAM" id="SSF49879">
    <property type="entry name" value="SMAD/FHA domain"/>
    <property type="match status" value="1"/>
</dbReference>
<organism evidence="5 6">
    <name type="scientific">Ceratotherium simum simum</name>
    <name type="common">Southern white rhinoceros</name>
    <dbReference type="NCBI Taxonomy" id="73337"/>
    <lineage>
        <taxon>Eukaryota</taxon>
        <taxon>Metazoa</taxon>
        <taxon>Chordata</taxon>
        <taxon>Craniata</taxon>
        <taxon>Vertebrata</taxon>
        <taxon>Euteleostomi</taxon>
        <taxon>Mammalia</taxon>
        <taxon>Eutheria</taxon>
        <taxon>Laurasiatheria</taxon>
        <taxon>Perissodactyla</taxon>
        <taxon>Rhinocerotidae</taxon>
        <taxon>Ceratotherium</taxon>
    </lineage>
</organism>
<dbReference type="CDD" id="cd21911">
    <property type="entry name" value="CC1_SLMAP"/>
    <property type="match status" value="1"/>
</dbReference>
<accession>A0ABM0H5D3</accession>
<dbReference type="PANTHER" id="PTHR15715:SF22">
    <property type="entry name" value="SARCOLEMMAL MEMBRANE-ASSOCIATED PROTEIN"/>
    <property type="match status" value="1"/>
</dbReference>
<keyword evidence="1" id="KW-0175">Coiled coil</keyword>